<feature type="compositionally biased region" description="Basic and acidic residues" evidence="1">
    <location>
        <begin position="1"/>
        <end position="18"/>
    </location>
</feature>
<evidence type="ECO:0000256" key="1">
    <source>
        <dbReference type="SAM" id="MobiDB-lite"/>
    </source>
</evidence>
<organism evidence="2">
    <name type="scientific">mine drainage metagenome</name>
    <dbReference type="NCBI Taxonomy" id="410659"/>
    <lineage>
        <taxon>unclassified sequences</taxon>
        <taxon>metagenomes</taxon>
        <taxon>ecological metagenomes</taxon>
    </lineage>
</organism>
<evidence type="ECO:0000313" key="2">
    <source>
        <dbReference type="EMBL" id="OIQ64471.1"/>
    </source>
</evidence>
<reference evidence="2" key="1">
    <citation type="submission" date="2016-10" db="EMBL/GenBank/DDBJ databases">
        <title>Sequence of Gallionella enrichment culture.</title>
        <authorList>
            <person name="Poehlein A."/>
            <person name="Muehling M."/>
            <person name="Daniel R."/>
        </authorList>
    </citation>
    <scope>NUCLEOTIDE SEQUENCE</scope>
</reference>
<gene>
    <name evidence="2" type="ORF">GALL_539780</name>
</gene>
<name>A0A1J5P9I4_9ZZZZ</name>
<accession>A0A1J5P9I4</accession>
<proteinExistence type="predicted"/>
<feature type="region of interest" description="Disordered" evidence="1">
    <location>
        <begin position="1"/>
        <end position="74"/>
    </location>
</feature>
<dbReference type="AlphaFoldDB" id="A0A1J5P9I4"/>
<comment type="caution">
    <text evidence="2">The sequence shown here is derived from an EMBL/GenBank/DDBJ whole genome shotgun (WGS) entry which is preliminary data.</text>
</comment>
<protein>
    <submittedName>
        <fullName evidence="2">Uncharacterized protein</fullName>
    </submittedName>
</protein>
<dbReference type="EMBL" id="MLJW01008088">
    <property type="protein sequence ID" value="OIQ64471.1"/>
    <property type="molecule type" value="Genomic_DNA"/>
</dbReference>
<sequence>MRKSEEPKRAKPILRREPQEEEPSASPEHVAPPPEELAFDVPPRETAHPAKTVERPSKPIPKPKIPLEQGGGGRQHKYLQHLIKQLADERGFRTSIEEVILNGAGRVDVSLVRGERRIACEISVTTGRDHELGNIEKCLAAGYTEIVLVGSNERHIKSLTKFIDENLEEHERGKVRYALPESLIEYLDSLGEPPLPTEQMVRGYKVRTVQQAVDPKEASARRQAIAGVIARSLGRQR</sequence>
<feature type="compositionally biased region" description="Basic and acidic residues" evidence="1">
    <location>
        <begin position="42"/>
        <end position="57"/>
    </location>
</feature>